<dbReference type="EMBL" id="ATAY01000063">
    <property type="protein sequence ID" value="EPR10454.1"/>
    <property type="molecule type" value="Genomic_DNA"/>
</dbReference>
<dbReference type="Proteomes" id="UP000016860">
    <property type="component" value="Unassembled WGS sequence"/>
</dbReference>
<dbReference type="OrthoDB" id="9777740at2"/>
<dbReference type="PRINTS" id="PR00469">
    <property type="entry name" value="PNDRDTASEII"/>
</dbReference>
<dbReference type="AlphaFoldDB" id="U4QZQ1"/>
<dbReference type="PANTHER" id="PTHR43498:SF1">
    <property type="entry name" value="COB--COM HETERODISULFIDE REDUCTASE IRON-SULFUR SUBUNIT A"/>
    <property type="match status" value="1"/>
</dbReference>
<keyword evidence="3" id="KW-0560">Oxidoreductase</keyword>
<dbReference type="SUPFAM" id="SSF51905">
    <property type="entry name" value="FAD/NAD(P)-binding domain"/>
    <property type="match status" value="1"/>
</dbReference>
<gene>
    <name evidence="6" type="ORF">L323_13925</name>
</gene>
<dbReference type="GO" id="GO:0016491">
    <property type="term" value="F:oxidoreductase activity"/>
    <property type="evidence" value="ECO:0007669"/>
    <property type="project" value="UniProtKB-KW"/>
</dbReference>
<name>U4QZQ1_9FIRM</name>
<keyword evidence="4" id="KW-0408">Iron</keyword>
<evidence type="ECO:0000313" key="7">
    <source>
        <dbReference type="Proteomes" id="UP000016860"/>
    </source>
</evidence>
<evidence type="ECO:0000256" key="5">
    <source>
        <dbReference type="ARBA" id="ARBA00023014"/>
    </source>
</evidence>
<reference evidence="6 7" key="1">
    <citation type="journal article" date="2013" name="Genome Announc.">
        <title>Draft Genome Sequence of the Cellulolytic Bacterium Clostridium papyrosolvens C7 (ATCC 700395).</title>
        <authorList>
            <person name="Zepeda V."/>
            <person name="Dassa B."/>
            <person name="Borovok I."/>
            <person name="Lamed R."/>
            <person name="Bayer E.A."/>
            <person name="Cate J.H."/>
        </authorList>
    </citation>
    <scope>NUCLEOTIDE SEQUENCE [LARGE SCALE GENOMIC DNA]</scope>
    <source>
        <strain evidence="6 7">C7</strain>
    </source>
</reference>
<keyword evidence="5" id="KW-0411">Iron-sulfur</keyword>
<dbReference type="GO" id="GO:0051539">
    <property type="term" value="F:4 iron, 4 sulfur cluster binding"/>
    <property type="evidence" value="ECO:0007669"/>
    <property type="project" value="UniProtKB-KW"/>
</dbReference>
<keyword evidence="1" id="KW-0004">4Fe-4S</keyword>
<proteinExistence type="predicted"/>
<accession>U4QZQ1</accession>
<organism evidence="6 7">
    <name type="scientific">Ruminiclostridium papyrosolvens C7</name>
    <dbReference type="NCBI Taxonomy" id="1330534"/>
    <lineage>
        <taxon>Bacteria</taxon>
        <taxon>Bacillati</taxon>
        <taxon>Bacillota</taxon>
        <taxon>Clostridia</taxon>
        <taxon>Eubacteriales</taxon>
        <taxon>Oscillospiraceae</taxon>
        <taxon>Ruminiclostridium</taxon>
    </lineage>
</organism>
<sequence>MKTLQRKYDVVVIGGGPGGIPAAIAASRNGAKVLLVEKSGYLGGNLTIGLPLLGYLDKDGKPVTAGIAQELVDELKKRNSCTDHYPCPMHNSITLYDHEIFKVVAFEMCLNAGVEILLHTEIIDTNVENGKIKAVTLFGKGYHIEVEAAVYIDASGDGDMGYMAGATYNMGQKDTGALQPPTLMFTLGNVDTDKTIEFIASDPEQMRLCNTIECDFDKYNAEFFRSNPYHVMVGLRKLFLELKAKGELPVDRDTLIYIKSLIPGEVHINSTRHLGINGSDVLDLTRSEIEGHLQIPKLVETLKKYVPGFENCYITQIYPSMGIRETRRFAGLCELTEEKIMVGDVPEDTVALGSYIIDIHEGNGAGTIVKRIKPYGIPYGCTVSKDIDNLMFSGRCASLDAVVMSSARVMPTCMAIGEAAGVGAALAVKQNILPSQVDVKEVRNILRNANVILEPAE</sequence>
<evidence type="ECO:0000256" key="1">
    <source>
        <dbReference type="ARBA" id="ARBA00022485"/>
    </source>
</evidence>
<comment type="caution">
    <text evidence="6">The sequence shown here is derived from an EMBL/GenBank/DDBJ whole genome shotgun (WGS) entry which is preliminary data.</text>
</comment>
<dbReference type="STRING" id="1330534.L323_13925"/>
<dbReference type="GO" id="GO:0046872">
    <property type="term" value="F:metal ion binding"/>
    <property type="evidence" value="ECO:0007669"/>
    <property type="project" value="UniProtKB-KW"/>
</dbReference>
<evidence type="ECO:0000313" key="6">
    <source>
        <dbReference type="EMBL" id="EPR10454.1"/>
    </source>
</evidence>
<dbReference type="PANTHER" id="PTHR43498">
    <property type="entry name" value="FERREDOXIN:COB-COM HETERODISULFIDE REDUCTASE SUBUNIT A"/>
    <property type="match status" value="1"/>
</dbReference>
<evidence type="ECO:0000256" key="3">
    <source>
        <dbReference type="ARBA" id="ARBA00023002"/>
    </source>
</evidence>
<dbReference type="Pfam" id="PF12831">
    <property type="entry name" value="FAD_oxidored"/>
    <property type="match status" value="1"/>
</dbReference>
<evidence type="ECO:0000256" key="4">
    <source>
        <dbReference type="ARBA" id="ARBA00023004"/>
    </source>
</evidence>
<dbReference type="PATRIC" id="fig|1330534.3.peg.2765"/>
<dbReference type="Gene3D" id="3.50.50.60">
    <property type="entry name" value="FAD/NAD(P)-binding domain"/>
    <property type="match status" value="1"/>
</dbReference>
<keyword evidence="2" id="KW-0479">Metal-binding</keyword>
<evidence type="ECO:0000256" key="2">
    <source>
        <dbReference type="ARBA" id="ARBA00022723"/>
    </source>
</evidence>
<dbReference type="InterPro" id="IPR039650">
    <property type="entry name" value="HdrA-like"/>
</dbReference>
<dbReference type="InterPro" id="IPR036188">
    <property type="entry name" value="FAD/NAD-bd_sf"/>
</dbReference>
<dbReference type="RefSeq" id="WP_020816256.1">
    <property type="nucleotide sequence ID" value="NZ_ATAY01000063.1"/>
</dbReference>
<protein>
    <submittedName>
        <fullName evidence="6">FAD binding protein</fullName>
    </submittedName>
</protein>